<dbReference type="EMBL" id="CACVKT020003154">
    <property type="protein sequence ID" value="CAC5381920.1"/>
    <property type="molecule type" value="Genomic_DNA"/>
</dbReference>
<feature type="coiled-coil region" evidence="1">
    <location>
        <begin position="229"/>
        <end position="256"/>
    </location>
</feature>
<gene>
    <name evidence="3" type="ORF">MCOR_17777</name>
</gene>
<dbReference type="Proteomes" id="UP000507470">
    <property type="component" value="Unassembled WGS sequence"/>
</dbReference>
<dbReference type="AlphaFoldDB" id="A0A6J8BF77"/>
<evidence type="ECO:0000313" key="4">
    <source>
        <dbReference type="Proteomes" id="UP000507470"/>
    </source>
</evidence>
<name>A0A6J8BF77_MYTCO</name>
<keyword evidence="4" id="KW-1185">Reference proteome</keyword>
<evidence type="ECO:0000256" key="1">
    <source>
        <dbReference type="SAM" id="Coils"/>
    </source>
</evidence>
<sequence length="523" mass="59671">MPSDVNGCTCKATGVELSDTSNNSDVGADTSGNVDPFYNMNDTFKQYSPQNSQIVHILTEIGTPVRQNVNNDDSIVDSQDFQDSSQGAHFVPNQDFIAMLDQELIDLPRDSYIAKLIELTNDSDDTITWYRSMLTSRAKSIQGCPLGKLITRKSTNKGSSSQKYAKDCYLLHQFISGDPSSIEEVFRKDEPKSVSEQTTMPLNPNCHLIELRTTLHMTIDRLNEVEKLGKENRKVIEKLQIENKKLNQELEDTNERLSKYIVFSERKYTQYEASLKLLNQQSKAVGEFDFNMYSEKIKQIDNDQIHHGKLLLNAQKSLNELKMSCQQSYATKVNPHITPDSVLVNSPNRTIHSQSLQTRPPEPEMSNGTVNDSQQTHDTHRTNVLAKNDDHYKSDDPATYRIPVRLQSSTAAVQSTDDNFFTGVTWKRSTRYYLSGIDSKSTRSGIMSYLESRNVQVTYLRLFQSRNSSRYMSAKLNVAESCANIVESENFWPINVYCRRWLSNQEWYQRVSESTSDQKQGDN</sequence>
<reference evidence="3 4" key="1">
    <citation type="submission" date="2020-06" db="EMBL/GenBank/DDBJ databases">
        <authorList>
            <person name="Li R."/>
            <person name="Bekaert M."/>
        </authorList>
    </citation>
    <scope>NUCLEOTIDE SEQUENCE [LARGE SCALE GENOMIC DNA]</scope>
    <source>
        <strain evidence="4">wild</strain>
    </source>
</reference>
<evidence type="ECO:0000256" key="2">
    <source>
        <dbReference type="SAM" id="MobiDB-lite"/>
    </source>
</evidence>
<keyword evidence="1" id="KW-0175">Coiled coil</keyword>
<organism evidence="3 4">
    <name type="scientific">Mytilus coruscus</name>
    <name type="common">Sea mussel</name>
    <dbReference type="NCBI Taxonomy" id="42192"/>
    <lineage>
        <taxon>Eukaryota</taxon>
        <taxon>Metazoa</taxon>
        <taxon>Spiralia</taxon>
        <taxon>Lophotrochozoa</taxon>
        <taxon>Mollusca</taxon>
        <taxon>Bivalvia</taxon>
        <taxon>Autobranchia</taxon>
        <taxon>Pteriomorphia</taxon>
        <taxon>Mytilida</taxon>
        <taxon>Mytiloidea</taxon>
        <taxon>Mytilidae</taxon>
        <taxon>Mytilinae</taxon>
        <taxon>Mytilus</taxon>
    </lineage>
</organism>
<proteinExistence type="predicted"/>
<dbReference type="OrthoDB" id="10013754at2759"/>
<accession>A0A6J8BF77</accession>
<feature type="region of interest" description="Disordered" evidence="2">
    <location>
        <begin position="352"/>
        <end position="378"/>
    </location>
</feature>
<evidence type="ECO:0000313" key="3">
    <source>
        <dbReference type="EMBL" id="CAC5381920.1"/>
    </source>
</evidence>
<protein>
    <submittedName>
        <fullName evidence="3">Uncharacterized protein</fullName>
    </submittedName>
</protein>